<keyword evidence="7" id="KW-1185">Reference proteome</keyword>
<dbReference type="InterPro" id="IPR011711">
    <property type="entry name" value="GntR_C"/>
</dbReference>
<dbReference type="Gene3D" id="1.10.10.10">
    <property type="entry name" value="Winged helix-like DNA-binding domain superfamily/Winged helix DNA-binding domain"/>
    <property type="match status" value="1"/>
</dbReference>
<organism evidence="6 7">
    <name type="scientific">Streptomyces kasugaensis</name>
    <dbReference type="NCBI Taxonomy" id="1946"/>
    <lineage>
        <taxon>Bacteria</taxon>
        <taxon>Bacillati</taxon>
        <taxon>Actinomycetota</taxon>
        <taxon>Actinomycetes</taxon>
        <taxon>Kitasatosporales</taxon>
        <taxon>Streptomycetaceae</taxon>
        <taxon>Streptomyces</taxon>
    </lineage>
</organism>
<evidence type="ECO:0000313" key="6">
    <source>
        <dbReference type="EMBL" id="TBO60540.1"/>
    </source>
</evidence>
<protein>
    <submittedName>
        <fullName evidence="6">FadR family transcriptional regulator</fullName>
    </submittedName>
</protein>
<dbReference type="AlphaFoldDB" id="A0A4Q9I1N4"/>
<feature type="region of interest" description="Disordered" evidence="4">
    <location>
        <begin position="1"/>
        <end position="52"/>
    </location>
</feature>
<evidence type="ECO:0000259" key="5">
    <source>
        <dbReference type="SMART" id="SM00895"/>
    </source>
</evidence>
<evidence type="ECO:0000256" key="4">
    <source>
        <dbReference type="SAM" id="MobiDB-lite"/>
    </source>
</evidence>
<dbReference type="SUPFAM" id="SSF46785">
    <property type="entry name" value="Winged helix' DNA-binding domain"/>
    <property type="match status" value="1"/>
</dbReference>
<dbReference type="EMBL" id="SIXH01000035">
    <property type="protein sequence ID" value="TBO60540.1"/>
    <property type="molecule type" value="Genomic_DNA"/>
</dbReference>
<dbReference type="SUPFAM" id="SSF48008">
    <property type="entry name" value="GntR ligand-binding domain-like"/>
    <property type="match status" value="1"/>
</dbReference>
<sequence>MNSRRSERALATAQGDGTAPRQTGIREGRAASAIRRARVPADAERSTAPRRAEAAADRIAALAGAAEAGARLGTKDELRTMCQVSVGTFNEALRLLQSRGVVTVRPGPGGGLFAAEQSPMVRLGNSVLALDARQTDVADAVRIRDAIDPLLIEDALWHASPADIADLRRQLDVMRAAAEAADPDAFVRANWGLHARIAAISPNPLLRSLYDSLLEIIESHTLSVLPISGLSLPDYIHERHALHVSLVDALDARDRGRAIELTRAHNTSVNRQSEHPTS</sequence>
<dbReference type="PANTHER" id="PTHR43537">
    <property type="entry name" value="TRANSCRIPTIONAL REGULATOR, GNTR FAMILY"/>
    <property type="match status" value="1"/>
</dbReference>
<feature type="compositionally biased region" description="Basic and acidic residues" evidence="4">
    <location>
        <begin position="39"/>
        <end position="52"/>
    </location>
</feature>
<dbReference type="PANTHER" id="PTHR43537:SF5">
    <property type="entry name" value="UXU OPERON TRANSCRIPTIONAL REGULATOR"/>
    <property type="match status" value="1"/>
</dbReference>
<dbReference type="Gene3D" id="1.20.120.530">
    <property type="entry name" value="GntR ligand-binding domain-like"/>
    <property type="match status" value="1"/>
</dbReference>
<dbReference type="InterPro" id="IPR036390">
    <property type="entry name" value="WH_DNA-bd_sf"/>
</dbReference>
<keyword evidence="1" id="KW-0805">Transcription regulation</keyword>
<proteinExistence type="predicted"/>
<dbReference type="Pfam" id="PF07729">
    <property type="entry name" value="FCD"/>
    <property type="match status" value="1"/>
</dbReference>
<keyword evidence="2" id="KW-0238">DNA-binding</keyword>
<dbReference type="SMART" id="SM00895">
    <property type="entry name" value="FCD"/>
    <property type="match status" value="1"/>
</dbReference>
<evidence type="ECO:0000256" key="1">
    <source>
        <dbReference type="ARBA" id="ARBA00023015"/>
    </source>
</evidence>
<keyword evidence="3" id="KW-0804">Transcription</keyword>
<accession>A0A4Q9I1N4</accession>
<reference evidence="6 7" key="1">
    <citation type="submission" date="2019-02" db="EMBL/GenBank/DDBJ databases">
        <title>Draft Genome Sequence of Streptomyces sp. AM-2504, identified by 16S rRNA comparative analysis as a Streptomyces Kasugaensis strain.</title>
        <authorList>
            <person name="Napolioni V."/>
            <person name="Giuliodori A.M."/>
            <person name="Spurio R."/>
            <person name="Fabbretti A."/>
        </authorList>
    </citation>
    <scope>NUCLEOTIDE SEQUENCE [LARGE SCALE GENOMIC DNA]</scope>
    <source>
        <strain evidence="6 7">AM-2504</strain>
    </source>
</reference>
<comment type="caution">
    <text evidence="6">The sequence shown here is derived from an EMBL/GenBank/DDBJ whole genome shotgun (WGS) entry which is preliminary data.</text>
</comment>
<gene>
    <name evidence="6" type="ORF">EYS09_06140</name>
</gene>
<dbReference type="GO" id="GO:0003677">
    <property type="term" value="F:DNA binding"/>
    <property type="evidence" value="ECO:0007669"/>
    <property type="project" value="UniProtKB-KW"/>
</dbReference>
<dbReference type="InterPro" id="IPR008920">
    <property type="entry name" value="TF_FadR/GntR_C"/>
</dbReference>
<dbReference type="Proteomes" id="UP000292452">
    <property type="component" value="Unassembled WGS sequence"/>
</dbReference>
<evidence type="ECO:0000256" key="3">
    <source>
        <dbReference type="ARBA" id="ARBA00023163"/>
    </source>
</evidence>
<feature type="domain" description="GntR C-terminal" evidence="5">
    <location>
        <begin position="139"/>
        <end position="268"/>
    </location>
</feature>
<dbReference type="InterPro" id="IPR036388">
    <property type="entry name" value="WH-like_DNA-bd_sf"/>
</dbReference>
<evidence type="ECO:0000256" key="2">
    <source>
        <dbReference type="ARBA" id="ARBA00023125"/>
    </source>
</evidence>
<evidence type="ECO:0000313" key="7">
    <source>
        <dbReference type="Proteomes" id="UP000292452"/>
    </source>
</evidence>
<name>A0A4Q9I1N4_STRKA</name>